<comment type="caution">
    <text evidence="3">The sequence shown here is derived from an EMBL/GenBank/DDBJ whole genome shotgun (WGS) entry which is preliminary data.</text>
</comment>
<feature type="compositionally biased region" description="Basic and acidic residues" evidence="1">
    <location>
        <begin position="72"/>
        <end position="83"/>
    </location>
</feature>
<sequence>MGAHHGHDMGHTVAGWAGTLTAVTGTTVTGLGVITGAGPVLWLGLALTALAAPATWALHLAGWGKPSGPRPVEQHHWRRRDPAARTGHPDCLGCRLAGRDPSRAPRRATAPVPASVNSLPSRPDALRQR</sequence>
<evidence type="ECO:0000313" key="4">
    <source>
        <dbReference type="Proteomes" id="UP001206483"/>
    </source>
</evidence>
<dbReference type="EMBL" id="JAMZDX010000004">
    <property type="protein sequence ID" value="MCP2311924.1"/>
    <property type="molecule type" value="Genomic_DNA"/>
</dbReference>
<dbReference type="Proteomes" id="UP001206483">
    <property type="component" value="Unassembled WGS sequence"/>
</dbReference>
<dbReference type="RefSeq" id="WP_253800473.1">
    <property type="nucleotide sequence ID" value="NZ_BAAAUB010000016.1"/>
</dbReference>
<keyword evidence="4" id="KW-1185">Reference proteome</keyword>
<organism evidence="3 4">
    <name type="scientific">Kitasatospora paracochleata</name>
    <dbReference type="NCBI Taxonomy" id="58354"/>
    <lineage>
        <taxon>Bacteria</taxon>
        <taxon>Bacillati</taxon>
        <taxon>Actinomycetota</taxon>
        <taxon>Actinomycetes</taxon>
        <taxon>Kitasatosporales</taxon>
        <taxon>Streptomycetaceae</taxon>
        <taxon>Kitasatospora</taxon>
    </lineage>
</organism>
<accession>A0ABT1J435</accession>
<keyword evidence="2" id="KW-0472">Membrane</keyword>
<evidence type="ECO:0000256" key="2">
    <source>
        <dbReference type="SAM" id="Phobius"/>
    </source>
</evidence>
<proteinExistence type="predicted"/>
<feature type="transmembrane region" description="Helical" evidence="2">
    <location>
        <begin position="40"/>
        <end position="61"/>
    </location>
</feature>
<evidence type="ECO:0000313" key="3">
    <source>
        <dbReference type="EMBL" id="MCP2311924.1"/>
    </source>
</evidence>
<reference evidence="3 4" key="1">
    <citation type="submission" date="2022-06" db="EMBL/GenBank/DDBJ databases">
        <title>Sequencing the genomes of 1000 actinobacteria strains.</title>
        <authorList>
            <person name="Klenk H.-P."/>
        </authorList>
    </citation>
    <scope>NUCLEOTIDE SEQUENCE [LARGE SCALE GENOMIC DNA]</scope>
    <source>
        <strain evidence="3 4">DSM 41656</strain>
    </source>
</reference>
<feature type="transmembrane region" description="Helical" evidence="2">
    <location>
        <begin position="12"/>
        <end position="34"/>
    </location>
</feature>
<dbReference type="NCBIfam" id="NF041681">
    <property type="entry name" value="HGxxPAAW"/>
    <property type="match status" value="1"/>
</dbReference>
<gene>
    <name evidence="3" type="ORF">FHR36_005087</name>
</gene>
<feature type="region of interest" description="Disordered" evidence="1">
    <location>
        <begin position="64"/>
        <end position="129"/>
    </location>
</feature>
<evidence type="ECO:0000256" key="1">
    <source>
        <dbReference type="SAM" id="MobiDB-lite"/>
    </source>
</evidence>
<name>A0ABT1J435_9ACTN</name>
<keyword evidence="2" id="KW-0812">Transmembrane</keyword>
<keyword evidence="2" id="KW-1133">Transmembrane helix</keyword>
<protein>
    <submittedName>
        <fullName evidence="3">Uncharacterized protein</fullName>
    </submittedName>
</protein>